<dbReference type="InterPro" id="IPR014710">
    <property type="entry name" value="RmlC-like_jellyroll"/>
</dbReference>
<dbReference type="RefSeq" id="WP_068704165.1">
    <property type="nucleotide sequence ID" value="NZ_JAUOSW010000002.1"/>
</dbReference>
<feature type="domain" description="Cyclic nucleotide-binding" evidence="1">
    <location>
        <begin position="29"/>
        <end position="114"/>
    </location>
</feature>
<dbReference type="SUPFAM" id="SSF51206">
    <property type="entry name" value="cAMP-binding domain-like"/>
    <property type="match status" value="1"/>
</dbReference>
<dbReference type="STRING" id="447689.BA195_07710"/>
<evidence type="ECO:0000313" key="2">
    <source>
        <dbReference type="EMBL" id="OCK42787.1"/>
    </source>
</evidence>
<organism evidence="2 3">
    <name type="scientific">Tenacibaculum soleae</name>
    <dbReference type="NCBI Taxonomy" id="447689"/>
    <lineage>
        <taxon>Bacteria</taxon>
        <taxon>Pseudomonadati</taxon>
        <taxon>Bacteroidota</taxon>
        <taxon>Flavobacteriia</taxon>
        <taxon>Flavobacteriales</taxon>
        <taxon>Flavobacteriaceae</taxon>
        <taxon>Tenacibaculum</taxon>
    </lineage>
</organism>
<name>A0A1B9XZ05_9FLAO</name>
<sequence length="188" mass="21900">MNNLRKFIDTISPMNDIDWQFFSSKLQEVRLKNNTTLLKAGKIENHLSFISKGIVRLYIPNVKYDLTFGFLFDNEFVTAYDSFLTQTPSKYQIETLTETTLLKISNNDLQEVYNNTSNGNIIGRKMAEKMFLLKSKRELSLLNKSAEERYLNLFTERPILLQQIPLKYIASYIGVTPQALSRIRKRIS</sequence>
<protein>
    <submittedName>
        <fullName evidence="2">CarD family transcriptional regulator</fullName>
    </submittedName>
</protein>
<dbReference type="Gene3D" id="2.60.120.10">
    <property type="entry name" value="Jelly Rolls"/>
    <property type="match status" value="1"/>
</dbReference>
<dbReference type="InterPro" id="IPR018490">
    <property type="entry name" value="cNMP-bd_dom_sf"/>
</dbReference>
<accession>A0A1B9XZ05</accession>
<gene>
    <name evidence="2" type="ORF">BA195_07710</name>
</gene>
<keyword evidence="3" id="KW-1185">Reference proteome</keyword>
<dbReference type="AlphaFoldDB" id="A0A1B9XZ05"/>
<evidence type="ECO:0000313" key="3">
    <source>
        <dbReference type="Proteomes" id="UP000093186"/>
    </source>
</evidence>
<proteinExistence type="predicted"/>
<comment type="caution">
    <text evidence="2">The sequence shown here is derived from an EMBL/GenBank/DDBJ whole genome shotgun (WGS) entry which is preliminary data.</text>
</comment>
<dbReference type="OrthoDB" id="663011at2"/>
<dbReference type="Pfam" id="PF00027">
    <property type="entry name" value="cNMP_binding"/>
    <property type="match status" value="1"/>
</dbReference>
<reference evidence="2 3" key="1">
    <citation type="submission" date="2016-06" db="EMBL/GenBank/DDBJ databases">
        <title>Draft Genome Sequence of Tenacibaculum soleae UCD-KL19.</title>
        <authorList>
            <person name="Eisen J.A."/>
            <person name="Coil D.A."/>
            <person name="Lujan K.M."/>
        </authorList>
    </citation>
    <scope>NUCLEOTIDE SEQUENCE [LARGE SCALE GENOMIC DNA]</scope>
    <source>
        <strain evidence="2 3">UCD-KL19</strain>
    </source>
</reference>
<evidence type="ECO:0000259" key="1">
    <source>
        <dbReference type="Pfam" id="PF00027"/>
    </source>
</evidence>
<dbReference type="Proteomes" id="UP000093186">
    <property type="component" value="Unassembled WGS sequence"/>
</dbReference>
<dbReference type="InterPro" id="IPR000595">
    <property type="entry name" value="cNMP-bd_dom"/>
</dbReference>
<dbReference type="EMBL" id="MAKX01000002">
    <property type="protein sequence ID" value="OCK42787.1"/>
    <property type="molecule type" value="Genomic_DNA"/>
</dbReference>